<evidence type="ECO:0000313" key="3">
    <source>
        <dbReference type="WBParaSite" id="MhA1_Contig2208.frz3.gene2"/>
    </source>
</evidence>
<evidence type="ECO:0000256" key="1">
    <source>
        <dbReference type="SAM" id="MobiDB-lite"/>
    </source>
</evidence>
<dbReference type="WBParaSite" id="MhA1_Contig2208.frz3.gene2">
    <property type="protein sequence ID" value="MhA1_Contig2208.frz3.gene2"/>
    <property type="gene ID" value="MhA1_Contig2208.frz3.gene2"/>
</dbReference>
<accession>A0A1I8BFP7</accession>
<protein>
    <submittedName>
        <fullName evidence="3">Uncharacterized protein</fullName>
    </submittedName>
</protein>
<dbReference type="AlphaFoldDB" id="A0A1I8BFP7"/>
<proteinExistence type="predicted"/>
<evidence type="ECO:0000313" key="2">
    <source>
        <dbReference type="Proteomes" id="UP000095281"/>
    </source>
</evidence>
<keyword evidence="2" id="KW-1185">Reference proteome</keyword>
<feature type="region of interest" description="Disordered" evidence="1">
    <location>
        <begin position="1"/>
        <end position="24"/>
    </location>
</feature>
<name>A0A1I8BFP7_MELHA</name>
<reference evidence="3" key="1">
    <citation type="submission" date="2016-11" db="UniProtKB">
        <authorList>
            <consortium name="WormBaseParasite"/>
        </authorList>
    </citation>
    <scope>IDENTIFICATION</scope>
</reference>
<sequence>MLPLKNKKTNKRPKINKAFESSSSTIDSTQISQEQIISISKCVVELLKPTIEQIVRSIIQEIIPSFNNTTTSTSQPWGSHPFSSNISEPPLQHFINISNYNTSHQETIISKSKTAVVEKFPETDGDNELLREIVKDCGLGEELDEKEIHRHASKQQIISISKCVVELLKPTIEQIVRSIIQEIIPSFNNTTTSTSQPWGSHPFSSNISEPPLQHFINISNYNTSHQETIISKSKTAVVENFPETDGDNELLREIVKDCGLGEELDEKEIHRHASKRETNSLKPKIYKIHFKSSQSRDKFLKTFRKIVKSNPQKYPQHTFCRRDMSPPELKLLYSLRKQAFELNKKFNLYKFIVIDLKIVELSTPKPLRTRQA</sequence>
<organism evidence="2 3">
    <name type="scientific">Meloidogyne hapla</name>
    <name type="common">Root-knot nematode worm</name>
    <dbReference type="NCBI Taxonomy" id="6305"/>
    <lineage>
        <taxon>Eukaryota</taxon>
        <taxon>Metazoa</taxon>
        <taxon>Ecdysozoa</taxon>
        <taxon>Nematoda</taxon>
        <taxon>Chromadorea</taxon>
        <taxon>Rhabditida</taxon>
        <taxon>Tylenchina</taxon>
        <taxon>Tylenchomorpha</taxon>
        <taxon>Tylenchoidea</taxon>
        <taxon>Meloidogynidae</taxon>
        <taxon>Meloidogyninae</taxon>
        <taxon>Meloidogyne</taxon>
    </lineage>
</organism>
<dbReference type="Proteomes" id="UP000095281">
    <property type="component" value="Unplaced"/>
</dbReference>
<feature type="compositionally biased region" description="Basic residues" evidence="1">
    <location>
        <begin position="1"/>
        <end position="15"/>
    </location>
</feature>